<keyword evidence="2" id="KW-1185">Reference proteome</keyword>
<proteinExistence type="predicted"/>
<gene>
    <name evidence="1" type="ORF">FJTKL_09494</name>
</gene>
<sequence length="166" mass="18140">MPLTGTHYLARTSRLPLWSDCEILILSPHTIKPNINTHNQPTNKQDNNPKPKLLALQTLPQAPHQLHSSLYSFQKVQVQMASPYSTMQIAGVPAAAAITPNAALRTQAQAALAQLAEDFAVLEDSDPVSAFEVARTPMRRRGGTLRPGNFEYPSFRQGRMPGAVCG</sequence>
<dbReference type="EMBL" id="JBAWTH010000003">
    <property type="protein sequence ID" value="KAL2292545.1"/>
    <property type="molecule type" value="Genomic_DNA"/>
</dbReference>
<protein>
    <submittedName>
        <fullName evidence="1">Uncharacterized protein</fullName>
    </submittedName>
</protein>
<evidence type="ECO:0000313" key="1">
    <source>
        <dbReference type="EMBL" id="KAL2292545.1"/>
    </source>
</evidence>
<reference evidence="1 2" key="1">
    <citation type="submission" date="2024-03" db="EMBL/GenBank/DDBJ databases">
        <title>A high-quality draft genome sequence of Diaporthe vaccinii, a causative agent of upright dieback and viscid rot disease in cranberry plants.</title>
        <authorList>
            <person name="Sarrasin M."/>
            <person name="Lang B.F."/>
            <person name="Burger G."/>
        </authorList>
    </citation>
    <scope>NUCLEOTIDE SEQUENCE [LARGE SCALE GENOMIC DNA]</scope>
    <source>
        <strain evidence="1 2">IS7</strain>
    </source>
</reference>
<organism evidence="1 2">
    <name type="scientific">Diaporthe vaccinii</name>
    <dbReference type="NCBI Taxonomy" id="105482"/>
    <lineage>
        <taxon>Eukaryota</taxon>
        <taxon>Fungi</taxon>
        <taxon>Dikarya</taxon>
        <taxon>Ascomycota</taxon>
        <taxon>Pezizomycotina</taxon>
        <taxon>Sordariomycetes</taxon>
        <taxon>Sordariomycetidae</taxon>
        <taxon>Diaporthales</taxon>
        <taxon>Diaporthaceae</taxon>
        <taxon>Diaporthe</taxon>
        <taxon>Diaporthe eres species complex</taxon>
    </lineage>
</organism>
<dbReference type="Proteomes" id="UP001600888">
    <property type="component" value="Unassembled WGS sequence"/>
</dbReference>
<comment type="caution">
    <text evidence="1">The sequence shown here is derived from an EMBL/GenBank/DDBJ whole genome shotgun (WGS) entry which is preliminary data.</text>
</comment>
<evidence type="ECO:0000313" key="2">
    <source>
        <dbReference type="Proteomes" id="UP001600888"/>
    </source>
</evidence>
<name>A0ABR4FCX6_9PEZI</name>
<accession>A0ABR4FCX6</accession>